<keyword evidence="3" id="KW-0963">Cytoplasm</keyword>
<organism evidence="20 21">
    <name type="scientific">Govanella unica</name>
    <dbReference type="NCBI Taxonomy" id="2975056"/>
    <lineage>
        <taxon>Bacteria</taxon>
        <taxon>Pseudomonadati</taxon>
        <taxon>Pseudomonadota</taxon>
        <taxon>Alphaproteobacteria</taxon>
        <taxon>Emcibacterales</taxon>
        <taxon>Govanellaceae</taxon>
        <taxon>Govanella</taxon>
    </lineage>
</organism>
<evidence type="ECO:0000256" key="2">
    <source>
        <dbReference type="ARBA" id="ARBA00019059"/>
    </source>
</evidence>
<evidence type="ECO:0000256" key="5">
    <source>
        <dbReference type="ARBA" id="ARBA00022553"/>
    </source>
</evidence>
<dbReference type="GO" id="GO:0000160">
    <property type="term" value="P:phosphorelay signal transduction system"/>
    <property type="evidence" value="ECO:0007669"/>
    <property type="project" value="UniProtKB-KW"/>
</dbReference>
<evidence type="ECO:0000256" key="15">
    <source>
        <dbReference type="ARBA" id="ARBA00031910"/>
    </source>
</evidence>
<dbReference type="CDD" id="cd00156">
    <property type="entry name" value="REC"/>
    <property type="match status" value="1"/>
</dbReference>
<dbReference type="InterPro" id="IPR001789">
    <property type="entry name" value="Sig_transdc_resp-reg_receiver"/>
</dbReference>
<evidence type="ECO:0000256" key="16">
    <source>
        <dbReference type="ARBA" id="ARBA00043886"/>
    </source>
</evidence>
<feature type="modified residue" description="4-aspartylphosphate" evidence="17">
    <location>
        <position position="56"/>
    </location>
</feature>
<evidence type="ECO:0000256" key="9">
    <source>
        <dbReference type="ARBA" id="ARBA00023015"/>
    </source>
</evidence>
<dbReference type="InterPro" id="IPR025662">
    <property type="entry name" value="Sigma_54_int_dom_ATP-bd_1"/>
</dbReference>
<evidence type="ECO:0000259" key="19">
    <source>
        <dbReference type="PROSITE" id="PS50110"/>
    </source>
</evidence>
<evidence type="ECO:0000256" key="10">
    <source>
        <dbReference type="ARBA" id="ARBA00023125"/>
    </source>
</evidence>
<proteinExistence type="predicted"/>
<dbReference type="Gene3D" id="1.10.10.60">
    <property type="entry name" value="Homeodomain-like"/>
    <property type="match status" value="1"/>
</dbReference>
<dbReference type="EMBL" id="JANWOI010000004">
    <property type="protein sequence ID" value="MDA5194875.1"/>
    <property type="molecule type" value="Genomic_DNA"/>
</dbReference>
<dbReference type="Gene3D" id="3.40.50.300">
    <property type="entry name" value="P-loop containing nucleotide triphosphate hydrolases"/>
    <property type="match status" value="1"/>
</dbReference>
<dbReference type="PANTHER" id="PTHR32071:SF95">
    <property type="entry name" value="DNA-BINDING TRANSCRIPTIONAL REGULATOR NTRC"/>
    <property type="match status" value="1"/>
</dbReference>
<dbReference type="PROSITE" id="PS50110">
    <property type="entry name" value="RESPONSE_REGULATORY"/>
    <property type="match status" value="1"/>
</dbReference>
<dbReference type="SUPFAM" id="SSF46689">
    <property type="entry name" value="Homeodomain-like"/>
    <property type="match status" value="1"/>
</dbReference>
<evidence type="ECO:0000256" key="1">
    <source>
        <dbReference type="ARBA" id="ARBA00004496"/>
    </source>
</evidence>
<dbReference type="PRINTS" id="PR01590">
    <property type="entry name" value="HTHFIS"/>
</dbReference>
<keyword evidence="9" id="KW-0805">Transcription regulation</keyword>
<dbReference type="InterPro" id="IPR002197">
    <property type="entry name" value="HTH_Fis"/>
</dbReference>
<keyword evidence="4" id="KW-0678">Repressor</keyword>
<dbReference type="PANTHER" id="PTHR32071">
    <property type="entry name" value="TRANSCRIPTIONAL REGULATORY PROTEIN"/>
    <property type="match status" value="1"/>
</dbReference>
<evidence type="ECO:0000256" key="8">
    <source>
        <dbReference type="ARBA" id="ARBA00023012"/>
    </source>
</evidence>
<keyword evidence="6" id="KW-0547">Nucleotide-binding</keyword>
<dbReference type="GO" id="GO:0006355">
    <property type="term" value="P:regulation of DNA-templated transcription"/>
    <property type="evidence" value="ECO:0007669"/>
    <property type="project" value="InterPro"/>
</dbReference>
<dbReference type="PROSITE" id="PS00688">
    <property type="entry name" value="SIGMA54_INTERACT_3"/>
    <property type="match status" value="1"/>
</dbReference>
<dbReference type="GO" id="GO:0043565">
    <property type="term" value="F:sequence-specific DNA binding"/>
    <property type="evidence" value="ECO:0007669"/>
    <property type="project" value="InterPro"/>
</dbReference>
<evidence type="ECO:0000256" key="13">
    <source>
        <dbReference type="ARBA" id="ARBA00023231"/>
    </source>
</evidence>
<dbReference type="InterPro" id="IPR009057">
    <property type="entry name" value="Homeodomain-like_sf"/>
</dbReference>
<dbReference type="Pfam" id="PF00072">
    <property type="entry name" value="Response_reg"/>
    <property type="match status" value="1"/>
</dbReference>
<comment type="caution">
    <text evidence="20">The sequence shown here is derived from an EMBL/GenBank/DDBJ whole genome shotgun (WGS) entry which is preliminary data.</text>
</comment>
<keyword evidence="11" id="KW-0010">Activator</keyword>
<dbReference type="Pfam" id="PF00158">
    <property type="entry name" value="Sigma54_activat"/>
    <property type="match status" value="1"/>
</dbReference>
<name>A0A9X3U018_9PROT</name>
<evidence type="ECO:0000313" key="21">
    <source>
        <dbReference type="Proteomes" id="UP001141619"/>
    </source>
</evidence>
<keyword evidence="12" id="KW-0804">Transcription</keyword>
<dbReference type="SUPFAM" id="SSF52540">
    <property type="entry name" value="P-loop containing nucleoside triphosphate hydrolases"/>
    <property type="match status" value="1"/>
</dbReference>
<dbReference type="RefSeq" id="WP_274944581.1">
    <property type="nucleotide sequence ID" value="NZ_JANWOI010000004.1"/>
</dbReference>
<dbReference type="InterPro" id="IPR002078">
    <property type="entry name" value="Sigma_54_int"/>
</dbReference>
<keyword evidence="7" id="KW-0067">ATP-binding</keyword>
<dbReference type="SUPFAM" id="SSF52172">
    <property type="entry name" value="CheY-like"/>
    <property type="match status" value="1"/>
</dbReference>
<dbReference type="GO" id="GO:0005524">
    <property type="term" value="F:ATP binding"/>
    <property type="evidence" value="ECO:0007669"/>
    <property type="project" value="UniProtKB-KW"/>
</dbReference>
<dbReference type="InterPro" id="IPR011006">
    <property type="entry name" value="CheY-like_superfamily"/>
</dbReference>
<evidence type="ECO:0000256" key="3">
    <source>
        <dbReference type="ARBA" id="ARBA00022490"/>
    </source>
</evidence>
<dbReference type="InterPro" id="IPR003593">
    <property type="entry name" value="AAA+_ATPase"/>
</dbReference>
<accession>A0A9X3U018</accession>
<keyword evidence="8" id="KW-0902">Two-component regulatory system</keyword>
<dbReference type="CDD" id="cd00009">
    <property type="entry name" value="AAA"/>
    <property type="match status" value="1"/>
</dbReference>
<dbReference type="FunFam" id="3.40.50.300:FF:000006">
    <property type="entry name" value="DNA-binding transcriptional regulator NtrC"/>
    <property type="match status" value="1"/>
</dbReference>
<dbReference type="Proteomes" id="UP001141619">
    <property type="component" value="Unassembled WGS sequence"/>
</dbReference>
<dbReference type="SMART" id="SM00448">
    <property type="entry name" value="REC"/>
    <property type="match status" value="1"/>
</dbReference>
<evidence type="ECO:0000313" key="20">
    <source>
        <dbReference type="EMBL" id="MDA5194875.1"/>
    </source>
</evidence>
<evidence type="ECO:0000256" key="6">
    <source>
        <dbReference type="ARBA" id="ARBA00022741"/>
    </source>
</evidence>
<dbReference type="InterPro" id="IPR027417">
    <property type="entry name" value="P-loop_NTPase"/>
</dbReference>
<sequence length="492" mass="53664">MTKVILIVDDEELQRKIYAAAMRAEGYEVRVASSGGDALGQLRAADGGDIDLVLLDLVMPGMTGLEVLRDIRPQNPSLPVIVLTAENSVETVVHVMRAGATDFLTKPASPDKLRRAVESALKVNVLTGEITRNKRGYKGPMTFESLIGRSPAMRQAIELACKGAASNIPILIEGESGVGKEIFARAIQGVSDRADKSFVTVNCGAIPENLVESILFGHEKGAFTGATERHDGKFVEATGGTLFLDEIGELPMDIQVKLLRAIQEGEVDSVGGRKAIKVDIRLISATNKTLIERVKDGMFREDLLYRLNVFPIRLPSLRERRDDIPLLVQHFCRNLSEGEGRPERPLTDRAMDLLYHYDWPGNVRQLENAVFRAVILADGDALDVEDFPQILNAAHGGGPGRVPPLTGYPRALPTGQSVPAGLGKDIAIYDADGHLRTLAEVERDLIQLALEKYNGHMSEIARRLGIGRSTLYRKTEELGLATIAPADSKRKA</sequence>
<reference evidence="20" key="1">
    <citation type="submission" date="2022-08" db="EMBL/GenBank/DDBJ databases">
        <authorList>
            <person name="Vandamme P."/>
            <person name="Hettiarachchi A."/>
            <person name="Peeters C."/>
            <person name="Cnockaert M."/>
            <person name="Carlier A."/>
        </authorList>
    </citation>
    <scope>NUCLEOTIDE SEQUENCE</scope>
    <source>
        <strain evidence="20">LMG 31809</strain>
    </source>
</reference>
<dbReference type="PROSITE" id="PS50045">
    <property type="entry name" value="SIGMA54_INTERACT_4"/>
    <property type="match status" value="1"/>
</dbReference>
<keyword evidence="5 17" id="KW-0597">Phosphoprotein</keyword>
<keyword evidence="21" id="KW-1185">Reference proteome</keyword>
<evidence type="ECO:0000256" key="4">
    <source>
        <dbReference type="ARBA" id="ARBA00022491"/>
    </source>
</evidence>
<evidence type="ECO:0000259" key="18">
    <source>
        <dbReference type="PROSITE" id="PS50045"/>
    </source>
</evidence>
<dbReference type="GO" id="GO:0005737">
    <property type="term" value="C:cytoplasm"/>
    <property type="evidence" value="ECO:0007669"/>
    <property type="project" value="UniProtKB-SubCell"/>
</dbReference>
<dbReference type="SMART" id="SM00382">
    <property type="entry name" value="AAA"/>
    <property type="match status" value="1"/>
</dbReference>
<evidence type="ECO:0000256" key="12">
    <source>
        <dbReference type="ARBA" id="ARBA00023163"/>
    </source>
</evidence>
<dbReference type="Gene3D" id="3.40.50.2300">
    <property type="match status" value="1"/>
</dbReference>
<evidence type="ECO:0000256" key="7">
    <source>
        <dbReference type="ARBA" id="ARBA00022840"/>
    </source>
</evidence>
<dbReference type="Pfam" id="PF25601">
    <property type="entry name" value="AAA_lid_14"/>
    <property type="match status" value="1"/>
</dbReference>
<protein>
    <recommendedName>
        <fullName evidence="2">DNA-binding transcriptional regulator NtrC</fullName>
    </recommendedName>
    <alternativeName>
        <fullName evidence="14">Nitrogen regulation protein NR(I)</fullName>
    </alternativeName>
    <alternativeName>
        <fullName evidence="15">Nitrogen regulator I</fullName>
    </alternativeName>
</protein>
<feature type="domain" description="Response regulatory" evidence="19">
    <location>
        <begin position="4"/>
        <end position="121"/>
    </location>
</feature>
<comment type="function">
    <text evidence="16">Member of the two-component regulatory system NtrB/NtrC, which controls expression of the nitrogen-regulated (ntr) genes in response to nitrogen limitation. Phosphorylated NtrC binds directly to DNA and stimulates the formation of open promoter-sigma54-RNA polymerase complexes.</text>
</comment>
<evidence type="ECO:0000256" key="11">
    <source>
        <dbReference type="ARBA" id="ARBA00023159"/>
    </source>
</evidence>
<dbReference type="InterPro" id="IPR058031">
    <property type="entry name" value="AAA_lid_NorR"/>
</dbReference>
<dbReference type="Gene3D" id="1.10.8.60">
    <property type="match status" value="1"/>
</dbReference>
<evidence type="ECO:0000256" key="17">
    <source>
        <dbReference type="PROSITE-ProRule" id="PRU00169"/>
    </source>
</evidence>
<dbReference type="AlphaFoldDB" id="A0A9X3U018"/>
<keyword evidence="10" id="KW-0238">DNA-binding</keyword>
<dbReference type="PROSITE" id="PS00675">
    <property type="entry name" value="SIGMA54_INTERACT_1"/>
    <property type="match status" value="1"/>
</dbReference>
<feature type="domain" description="Sigma-54 factor interaction" evidence="18">
    <location>
        <begin position="146"/>
        <end position="375"/>
    </location>
</feature>
<comment type="subcellular location">
    <subcellularLocation>
        <location evidence="1">Cytoplasm</location>
    </subcellularLocation>
</comment>
<evidence type="ECO:0000256" key="14">
    <source>
        <dbReference type="ARBA" id="ARBA00029881"/>
    </source>
</evidence>
<gene>
    <name evidence="20" type="ORF">NYP16_13025</name>
</gene>
<reference evidence="20" key="2">
    <citation type="journal article" date="2023" name="Syst. Appl. Microbiol.">
        <title>Govania unica gen. nov., sp. nov., a rare biosphere bacterium that represents a novel family in the class Alphaproteobacteria.</title>
        <authorList>
            <person name="Vandamme P."/>
            <person name="Peeters C."/>
            <person name="Hettiarachchi A."/>
            <person name="Cnockaert M."/>
            <person name="Carlier A."/>
        </authorList>
    </citation>
    <scope>NUCLEOTIDE SEQUENCE</scope>
    <source>
        <strain evidence="20">LMG 31809</strain>
    </source>
</reference>
<dbReference type="FunFam" id="1.10.8.60:FF:000014">
    <property type="entry name" value="DNA-binding transcriptional regulator NtrC"/>
    <property type="match status" value="1"/>
</dbReference>
<dbReference type="Pfam" id="PF02954">
    <property type="entry name" value="HTH_8"/>
    <property type="match status" value="1"/>
</dbReference>
<dbReference type="InterPro" id="IPR025944">
    <property type="entry name" value="Sigma_54_int_dom_CS"/>
</dbReference>
<keyword evidence="13" id="KW-0535">Nitrogen fixation</keyword>